<dbReference type="Pfam" id="PF00753">
    <property type="entry name" value="Lactamase_B"/>
    <property type="match status" value="1"/>
</dbReference>
<keyword evidence="4 7" id="KW-0479">Metal-binding</keyword>
<dbReference type="InterPro" id="IPR032282">
    <property type="entry name" value="HAGH_C"/>
</dbReference>
<evidence type="ECO:0000313" key="9">
    <source>
        <dbReference type="EMBL" id="KAA0875300.1"/>
    </source>
</evidence>
<evidence type="ECO:0000256" key="1">
    <source>
        <dbReference type="ARBA" id="ARBA00001623"/>
    </source>
</evidence>
<evidence type="ECO:0000256" key="5">
    <source>
        <dbReference type="ARBA" id="ARBA00022801"/>
    </source>
</evidence>
<evidence type="ECO:0000256" key="2">
    <source>
        <dbReference type="ARBA" id="ARBA00004963"/>
    </source>
</evidence>
<feature type="binding site" evidence="7">
    <location>
        <position position="58"/>
    </location>
    <ligand>
        <name>Zn(2+)</name>
        <dbReference type="ChEBI" id="CHEBI:29105"/>
        <label>1</label>
    </ligand>
</feature>
<gene>
    <name evidence="7 9" type="primary">gloB</name>
    <name evidence="9" type="ORF">E1H14_04695</name>
</gene>
<dbReference type="GO" id="GO:0004416">
    <property type="term" value="F:hydroxyacylglutathione hydrolase activity"/>
    <property type="evidence" value="ECO:0007669"/>
    <property type="project" value="UniProtKB-UniRule"/>
</dbReference>
<dbReference type="Pfam" id="PF16123">
    <property type="entry name" value="HAGH_C"/>
    <property type="match status" value="1"/>
</dbReference>
<dbReference type="CDD" id="cd07723">
    <property type="entry name" value="hydroxyacylglutathione_hydrolase_MBL-fold"/>
    <property type="match status" value="1"/>
</dbReference>
<dbReference type="AlphaFoldDB" id="A0A5A9W3F9"/>
<comment type="catalytic activity">
    <reaction evidence="1 7">
        <text>an S-(2-hydroxyacyl)glutathione + H2O = a 2-hydroxy carboxylate + glutathione + H(+)</text>
        <dbReference type="Rhea" id="RHEA:21864"/>
        <dbReference type="ChEBI" id="CHEBI:15377"/>
        <dbReference type="ChEBI" id="CHEBI:15378"/>
        <dbReference type="ChEBI" id="CHEBI:57925"/>
        <dbReference type="ChEBI" id="CHEBI:58896"/>
        <dbReference type="ChEBI" id="CHEBI:71261"/>
        <dbReference type="EC" id="3.1.2.6"/>
    </reaction>
</comment>
<dbReference type="PANTHER" id="PTHR43705:SF1">
    <property type="entry name" value="HYDROXYACYLGLUTATHIONE HYDROLASE GLOB"/>
    <property type="match status" value="1"/>
</dbReference>
<dbReference type="PIRSF" id="PIRSF005457">
    <property type="entry name" value="Glx"/>
    <property type="match status" value="1"/>
</dbReference>
<dbReference type="EC" id="3.1.2.6" evidence="7"/>
<comment type="cofactor">
    <cofactor evidence="7">
        <name>Zn(2+)</name>
        <dbReference type="ChEBI" id="CHEBI:29105"/>
    </cofactor>
    <text evidence="7">Binds 2 Zn(2+) ions per subunit.</text>
</comment>
<organism evidence="9 10">
    <name type="scientific">Nitrincola tapanii</name>
    <dbReference type="NCBI Taxonomy" id="1708751"/>
    <lineage>
        <taxon>Bacteria</taxon>
        <taxon>Pseudomonadati</taxon>
        <taxon>Pseudomonadota</taxon>
        <taxon>Gammaproteobacteria</taxon>
        <taxon>Oceanospirillales</taxon>
        <taxon>Oceanospirillaceae</taxon>
        <taxon>Nitrincola</taxon>
    </lineage>
</organism>
<dbReference type="Gene3D" id="3.60.15.10">
    <property type="entry name" value="Ribonuclease Z/Hydroxyacylglutathione hydrolase-like"/>
    <property type="match status" value="1"/>
</dbReference>
<sequence length="259" mass="28518">MLHLTPVPAFQDNYIWVLSARSPALNCPVVAVDPGCAASLSQWLEDQGCQLHAILITHHHADHTGGVASLQAQWQCPVYGPDNSPFSGITQPLHQGDLIYLLETQFQIQAVPGHTLDHISYYSAEADLLLCGDTLFMAGCGRLFEGTAQQMLAAMDYFAQLPDQTRVACTHEYTLSNLAFAQAVEPENPEIQQTLKRCQALRAEGHPTLPSSIGLEKKINPFMRTREAAVRHAVALHAGREVEKADAILAQLREWKNAF</sequence>
<accession>A0A5A9W3F9</accession>
<dbReference type="Proteomes" id="UP000325302">
    <property type="component" value="Unassembled WGS sequence"/>
</dbReference>
<dbReference type="GO" id="GO:0019243">
    <property type="term" value="P:methylglyoxal catabolic process to D-lactate via S-lactoyl-glutathione"/>
    <property type="evidence" value="ECO:0007669"/>
    <property type="project" value="UniProtKB-UniRule"/>
</dbReference>
<feature type="domain" description="Metallo-beta-lactamase" evidence="8">
    <location>
        <begin position="12"/>
        <end position="171"/>
    </location>
</feature>
<dbReference type="PANTHER" id="PTHR43705">
    <property type="entry name" value="HYDROXYACYLGLUTATHIONE HYDROLASE"/>
    <property type="match status" value="1"/>
</dbReference>
<evidence type="ECO:0000259" key="8">
    <source>
        <dbReference type="SMART" id="SM00849"/>
    </source>
</evidence>
<comment type="function">
    <text evidence="7">Thiolesterase that catalyzes the hydrolysis of S-D-lactoyl-glutathione to form glutathione and D-lactic acid.</text>
</comment>
<feature type="binding site" evidence="7">
    <location>
        <position position="133"/>
    </location>
    <ligand>
        <name>Zn(2+)</name>
        <dbReference type="ChEBI" id="CHEBI:29105"/>
        <label>2</label>
    </ligand>
</feature>
<dbReference type="GO" id="GO:0046872">
    <property type="term" value="F:metal ion binding"/>
    <property type="evidence" value="ECO:0007669"/>
    <property type="project" value="UniProtKB-KW"/>
</dbReference>
<feature type="binding site" evidence="7">
    <location>
        <position position="60"/>
    </location>
    <ligand>
        <name>Zn(2+)</name>
        <dbReference type="ChEBI" id="CHEBI:29105"/>
        <label>1</label>
    </ligand>
</feature>
<feature type="binding site" evidence="7">
    <location>
        <position position="114"/>
    </location>
    <ligand>
        <name>Zn(2+)</name>
        <dbReference type="ChEBI" id="CHEBI:29105"/>
        <label>1</label>
    </ligand>
</feature>
<dbReference type="HAMAP" id="MF_01374">
    <property type="entry name" value="Glyoxalase_2"/>
    <property type="match status" value="1"/>
</dbReference>
<protein>
    <recommendedName>
        <fullName evidence="7">Hydroxyacylglutathione hydrolase</fullName>
        <ecNumber evidence="7">3.1.2.6</ecNumber>
    </recommendedName>
    <alternativeName>
        <fullName evidence="7">Glyoxalase II</fullName>
        <shortName evidence="7">Glx II</shortName>
    </alternativeName>
</protein>
<comment type="pathway">
    <text evidence="2 7">Secondary metabolite metabolism; methylglyoxal degradation; (R)-lactate from methylglyoxal: step 2/2.</text>
</comment>
<keyword evidence="10" id="KW-1185">Reference proteome</keyword>
<comment type="similarity">
    <text evidence="3 7">Belongs to the metallo-beta-lactamase superfamily. Glyoxalase II family.</text>
</comment>
<feature type="binding site" evidence="7">
    <location>
        <position position="133"/>
    </location>
    <ligand>
        <name>Zn(2+)</name>
        <dbReference type="ChEBI" id="CHEBI:29105"/>
        <label>1</label>
    </ligand>
</feature>
<reference evidence="9 10" key="1">
    <citation type="submission" date="2019-03" db="EMBL/GenBank/DDBJ databases">
        <title>Nitrincola sp. nov. isolated from an Indian soda lake.</title>
        <authorList>
            <person name="Joshi A."/>
            <person name="Thite S.V."/>
            <person name="Joseph N."/>
            <person name="Dhotre D."/>
            <person name="Moorthy M."/>
            <person name="Shouche Y.S."/>
        </authorList>
    </citation>
    <scope>NUCLEOTIDE SEQUENCE [LARGE SCALE GENOMIC DNA]</scope>
    <source>
        <strain evidence="9 10">MEB193</strain>
    </source>
</reference>
<dbReference type="OrthoDB" id="9802248at2"/>
<dbReference type="SUPFAM" id="SSF56281">
    <property type="entry name" value="Metallo-hydrolase/oxidoreductase"/>
    <property type="match status" value="1"/>
</dbReference>
<evidence type="ECO:0000256" key="3">
    <source>
        <dbReference type="ARBA" id="ARBA00006759"/>
    </source>
</evidence>
<keyword evidence="5 7" id="KW-0378">Hydrolase</keyword>
<dbReference type="InterPro" id="IPR001279">
    <property type="entry name" value="Metallo-B-lactamas"/>
</dbReference>
<dbReference type="InterPro" id="IPR017782">
    <property type="entry name" value="Hydroxyacylglutathione_Hdrlase"/>
</dbReference>
<evidence type="ECO:0000313" key="10">
    <source>
        <dbReference type="Proteomes" id="UP000325302"/>
    </source>
</evidence>
<proteinExistence type="inferred from homology"/>
<dbReference type="InterPro" id="IPR035680">
    <property type="entry name" value="Clx_II_MBL"/>
</dbReference>
<dbReference type="InterPro" id="IPR050110">
    <property type="entry name" value="Glyoxalase_II_hydrolase"/>
</dbReference>
<comment type="subunit">
    <text evidence="7">Monomer.</text>
</comment>
<dbReference type="RefSeq" id="WP_149390308.1">
    <property type="nucleotide sequence ID" value="NZ_SMRS01000003.1"/>
</dbReference>
<evidence type="ECO:0000256" key="4">
    <source>
        <dbReference type="ARBA" id="ARBA00022723"/>
    </source>
</evidence>
<keyword evidence="6 7" id="KW-0862">Zinc</keyword>
<feature type="binding site" evidence="7">
    <location>
        <position position="171"/>
    </location>
    <ligand>
        <name>Zn(2+)</name>
        <dbReference type="ChEBI" id="CHEBI:29105"/>
        <label>2</label>
    </ligand>
</feature>
<name>A0A5A9W3F9_9GAMM</name>
<dbReference type="SMART" id="SM00849">
    <property type="entry name" value="Lactamase_B"/>
    <property type="match status" value="1"/>
</dbReference>
<feature type="binding site" evidence="7">
    <location>
        <position position="63"/>
    </location>
    <ligand>
        <name>Zn(2+)</name>
        <dbReference type="ChEBI" id="CHEBI:29105"/>
        <label>2</label>
    </ligand>
</feature>
<feature type="binding site" evidence="7">
    <location>
        <position position="62"/>
    </location>
    <ligand>
        <name>Zn(2+)</name>
        <dbReference type="ChEBI" id="CHEBI:29105"/>
        <label>2</label>
    </ligand>
</feature>
<dbReference type="EMBL" id="SMRS01000003">
    <property type="protein sequence ID" value="KAA0875300.1"/>
    <property type="molecule type" value="Genomic_DNA"/>
</dbReference>
<dbReference type="UniPathway" id="UPA00619">
    <property type="reaction ID" value="UER00676"/>
</dbReference>
<dbReference type="InterPro" id="IPR036866">
    <property type="entry name" value="RibonucZ/Hydroxyglut_hydro"/>
</dbReference>
<dbReference type="NCBIfam" id="TIGR03413">
    <property type="entry name" value="GSH_gloB"/>
    <property type="match status" value="1"/>
</dbReference>
<evidence type="ECO:0000256" key="6">
    <source>
        <dbReference type="ARBA" id="ARBA00022833"/>
    </source>
</evidence>
<comment type="caution">
    <text evidence="9">The sequence shown here is derived from an EMBL/GenBank/DDBJ whole genome shotgun (WGS) entry which is preliminary data.</text>
</comment>
<evidence type="ECO:0000256" key="7">
    <source>
        <dbReference type="HAMAP-Rule" id="MF_01374"/>
    </source>
</evidence>